<dbReference type="InterPro" id="IPR000847">
    <property type="entry name" value="LysR_HTH_N"/>
</dbReference>
<keyword evidence="2" id="KW-0805">Transcription regulation</keyword>
<proteinExistence type="inferred from homology"/>
<comment type="caution">
    <text evidence="6">The sequence shown here is derived from an EMBL/GenBank/DDBJ whole genome shotgun (WGS) entry which is preliminary data.</text>
</comment>
<dbReference type="EMBL" id="JBHSBC010000037">
    <property type="protein sequence ID" value="MFC3984682.1"/>
    <property type="molecule type" value="Genomic_DNA"/>
</dbReference>
<evidence type="ECO:0000256" key="3">
    <source>
        <dbReference type="ARBA" id="ARBA00023125"/>
    </source>
</evidence>
<accession>A0ABV8FBJ3</accession>
<feature type="domain" description="HTH lysR-type" evidence="5">
    <location>
        <begin position="2"/>
        <end position="59"/>
    </location>
</feature>
<dbReference type="PANTHER" id="PTHR30346">
    <property type="entry name" value="TRANSCRIPTIONAL DUAL REGULATOR HCAR-RELATED"/>
    <property type="match status" value="1"/>
</dbReference>
<gene>
    <name evidence="6" type="ORF">ACFOYY_31425</name>
</gene>
<dbReference type="InterPro" id="IPR036390">
    <property type="entry name" value="WH_DNA-bd_sf"/>
</dbReference>
<dbReference type="Proteomes" id="UP001595698">
    <property type="component" value="Unassembled WGS sequence"/>
</dbReference>
<dbReference type="SUPFAM" id="SSF53850">
    <property type="entry name" value="Periplasmic binding protein-like II"/>
    <property type="match status" value="1"/>
</dbReference>
<name>A0ABV8FBJ3_9ACTN</name>
<dbReference type="SUPFAM" id="SSF46785">
    <property type="entry name" value="Winged helix' DNA-binding domain"/>
    <property type="match status" value="1"/>
</dbReference>
<evidence type="ECO:0000256" key="2">
    <source>
        <dbReference type="ARBA" id="ARBA00023015"/>
    </source>
</evidence>
<evidence type="ECO:0000313" key="7">
    <source>
        <dbReference type="Proteomes" id="UP001595698"/>
    </source>
</evidence>
<keyword evidence="7" id="KW-1185">Reference proteome</keyword>
<keyword evidence="3" id="KW-0238">DNA-binding</keyword>
<evidence type="ECO:0000256" key="1">
    <source>
        <dbReference type="ARBA" id="ARBA00009437"/>
    </source>
</evidence>
<evidence type="ECO:0000256" key="4">
    <source>
        <dbReference type="ARBA" id="ARBA00023163"/>
    </source>
</evidence>
<comment type="similarity">
    <text evidence="1">Belongs to the LysR transcriptional regulatory family.</text>
</comment>
<keyword evidence="4" id="KW-0804">Transcription</keyword>
<sequence>MLDVRRLRLLRELSHRGTIAAVAEALTFTPSAVSQQLAALEREAGVALLERTGRRVALTPAGAALVRHAEAVLERLEQAAAELATARTGLAGTIRIGAFPVATRTILPAALAALGRDHPRLEPMVDEIDPAEVAPRLRSGDLDAALIHEYDLVPAAPDLTLDTEPLLDEPMYLASDRAGDSLAERHDAPWIVSKPGTLCYEMTMRACQTAGFSPRIRHHIDDFTAVLAMVSAGQGVALVPGLGAADPPGNVRLTELPTRRRTRIAFRRGASAHPALTALTLALRSSLPRGTAGGRQWEFSR</sequence>
<dbReference type="InterPro" id="IPR036388">
    <property type="entry name" value="WH-like_DNA-bd_sf"/>
</dbReference>
<reference evidence="7" key="1">
    <citation type="journal article" date="2019" name="Int. J. Syst. Evol. Microbiol.">
        <title>The Global Catalogue of Microorganisms (GCM) 10K type strain sequencing project: providing services to taxonomists for standard genome sequencing and annotation.</title>
        <authorList>
            <consortium name="The Broad Institute Genomics Platform"/>
            <consortium name="The Broad Institute Genome Sequencing Center for Infectious Disease"/>
            <person name="Wu L."/>
            <person name="Ma J."/>
        </authorList>
    </citation>
    <scope>NUCLEOTIDE SEQUENCE [LARGE SCALE GENOMIC DNA]</scope>
    <source>
        <strain evidence="7">TBRC 7912</strain>
    </source>
</reference>
<evidence type="ECO:0000259" key="5">
    <source>
        <dbReference type="PROSITE" id="PS50931"/>
    </source>
</evidence>
<dbReference type="PANTHER" id="PTHR30346:SF29">
    <property type="entry name" value="LYSR SUBSTRATE-BINDING"/>
    <property type="match status" value="1"/>
</dbReference>
<dbReference type="PROSITE" id="PS50931">
    <property type="entry name" value="HTH_LYSR"/>
    <property type="match status" value="1"/>
</dbReference>
<dbReference type="CDD" id="cd08423">
    <property type="entry name" value="PBP2_LTTR_like_6"/>
    <property type="match status" value="1"/>
</dbReference>
<dbReference type="Gene3D" id="3.40.190.10">
    <property type="entry name" value="Periplasmic binding protein-like II"/>
    <property type="match status" value="2"/>
</dbReference>
<evidence type="ECO:0000313" key="6">
    <source>
        <dbReference type="EMBL" id="MFC3984682.1"/>
    </source>
</evidence>
<organism evidence="6 7">
    <name type="scientific">Streptosporangium jomthongense</name>
    <dbReference type="NCBI Taxonomy" id="1193683"/>
    <lineage>
        <taxon>Bacteria</taxon>
        <taxon>Bacillati</taxon>
        <taxon>Actinomycetota</taxon>
        <taxon>Actinomycetes</taxon>
        <taxon>Streptosporangiales</taxon>
        <taxon>Streptosporangiaceae</taxon>
        <taxon>Streptosporangium</taxon>
    </lineage>
</organism>
<dbReference type="Pfam" id="PF00126">
    <property type="entry name" value="HTH_1"/>
    <property type="match status" value="1"/>
</dbReference>
<dbReference type="InterPro" id="IPR005119">
    <property type="entry name" value="LysR_subst-bd"/>
</dbReference>
<protein>
    <submittedName>
        <fullName evidence="6">LysR family transcriptional regulator</fullName>
    </submittedName>
</protein>
<dbReference type="Gene3D" id="1.10.10.10">
    <property type="entry name" value="Winged helix-like DNA-binding domain superfamily/Winged helix DNA-binding domain"/>
    <property type="match status" value="1"/>
</dbReference>
<dbReference type="Pfam" id="PF03466">
    <property type="entry name" value="LysR_substrate"/>
    <property type="match status" value="1"/>
</dbReference>
<dbReference type="RefSeq" id="WP_352011624.1">
    <property type="nucleotide sequence ID" value="NZ_JBHSBC010000037.1"/>
</dbReference>